<feature type="region of interest" description="Disordered" evidence="1">
    <location>
        <begin position="287"/>
        <end position="380"/>
    </location>
</feature>
<evidence type="ECO:0000259" key="2">
    <source>
        <dbReference type="PROSITE" id="PS50106"/>
    </source>
</evidence>
<feature type="region of interest" description="Disordered" evidence="1">
    <location>
        <begin position="1131"/>
        <end position="1150"/>
    </location>
</feature>
<dbReference type="GO" id="GO:0001525">
    <property type="term" value="P:angiogenesis"/>
    <property type="evidence" value="ECO:0007669"/>
    <property type="project" value="TreeGrafter"/>
</dbReference>
<dbReference type="SMART" id="SM00314">
    <property type="entry name" value="RA"/>
    <property type="match status" value="1"/>
</dbReference>
<evidence type="ECO:0000256" key="1">
    <source>
        <dbReference type="SAM" id="MobiDB-lite"/>
    </source>
</evidence>
<dbReference type="Pfam" id="PF01843">
    <property type="entry name" value="DIL"/>
    <property type="match status" value="1"/>
</dbReference>
<feature type="compositionally biased region" description="Basic residues" evidence="1">
    <location>
        <begin position="26"/>
        <end position="35"/>
    </location>
</feature>
<feature type="region of interest" description="Disordered" evidence="1">
    <location>
        <begin position="1003"/>
        <end position="1022"/>
    </location>
</feature>
<feature type="domain" description="Dilute" evidence="4">
    <location>
        <begin position="645"/>
        <end position="935"/>
    </location>
</feature>
<dbReference type="PROSITE" id="PS50106">
    <property type="entry name" value="PDZ"/>
    <property type="match status" value="1"/>
</dbReference>
<dbReference type="CDD" id="cd06690">
    <property type="entry name" value="PDZ_Radil-like"/>
    <property type="match status" value="1"/>
</dbReference>
<feature type="compositionally biased region" description="Basic and acidic residues" evidence="1">
    <location>
        <begin position="290"/>
        <end position="310"/>
    </location>
</feature>
<dbReference type="Gene3D" id="3.10.20.90">
    <property type="entry name" value="Phosphatidylinositol 3-kinase Catalytic Subunit, Chain A, domain 1"/>
    <property type="match status" value="1"/>
</dbReference>
<dbReference type="InterPro" id="IPR001478">
    <property type="entry name" value="PDZ"/>
</dbReference>
<dbReference type="InterPro" id="IPR008984">
    <property type="entry name" value="SMAD_FHA_dom_sf"/>
</dbReference>
<dbReference type="CDD" id="cd17116">
    <property type="entry name" value="RA_Radil_like"/>
    <property type="match status" value="1"/>
</dbReference>
<dbReference type="SMART" id="SM01132">
    <property type="entry name" value="DIL"/>
    <property type="match status" value="1"/>
</dbReference>
<evidence type="ECO:0000259" key="4">
    <source>
        <dbReference type="PROSITE" id="PS51126"/>
    </source>
</evidence>
<dbReference type="SUPFAM" id="SSF50156">
    <property type="entry name" value="PDZ domain-like"/>
    <property type="match status" value="1"/>
</dbReference>
<evidence type="ECO:0008006" key="7">
    <source>
        <dbReference type="Google" id="ProtNLM"/>
    </source>
</evidence>
<evidence type="ECO:0000259" key="3">
    <source>
        <dbReference type="PROSITE" id="PS50200"/>
    </source>
</evidence>
<dbReference type="InterPro" id="IPR036034">
    <property type="entry name" value="PDZ_sf"/>
</dbReference>
<feature type="compositionally biased region" description="Acidic residues" evidence="1">
    <location>
        <begin position="1131"/>
        <end position="1143"/>
    </location>
</feature>
<protein>
    <recommendedName>
        <fullName evidence="7">Ras-associating and dilute domain-containing protein</fullName>
    </recommendedName>
</protein>
<dbReference type="PANTHER" id="PTHR16027:SF4">
    <property type="entry name" value="RAS-INTERACTING PROTEIN 1"/>
    <property type="match status" value="1"/>
</dbReference>
<dbReference type="InterPro" id="IPR029071">
    <property type="entry name" value="Ubiquitin-like_domsf"/>
</dbReference>
<dbReference type="GO" id="GO:0035024">
    <property type="term" value="P:negative regulation of Rho protein signal transduction"/>
    <property type="evidence" value="ECO:0007669"/>
    <property type="project" value="TreeGrafter"/>
</dbReference>
<gene>
    <name evidence="5" type="ORF">Q5P01_023861</name>
</gene>
<dbReference type="GO" id="GO:0051020">
    <property type="term" value="F:GTPase binding"/>
    <property type="evidence" value="ECO:0007669"/>
    <property type="project" value="TreeGrafter"/>
</dbReference>
<dbReference type="InterPro" id="IPR000159">
    <property type="entry name" value="RA_dom"/>
</dbReference>
<evidence type="ECO:0000313" key="6">
    <source>
        <dbReference type="Proteomes" id="UP001187415"/>
    </source>
</evidence>
<feature type="compositionally biased region" description="Polar residues" evidence="1">
    <location>
        <begin position="1"/>
        <end position="10"/>
    </location>
</feature>
<dbReference type="Gene3D" id="2.60.200.20">
    <property type="match status" value="1"/>
</dbReference>
<name>A0AA88IX50_CHASR</name>
<sequence length="1328" mass="146354">MYQMKLSSEQLRSLPPRPPSLPAAATKRRFVKLGRRTSDGSQQSASSTGSSSTSKSAEAVAIRQPSKSHIRRHNNRLSGVFRGPASTSGSMALTAGIRSSLSIQSRKGSMISAEAFIADDPSELSNQITAPGILKIFGNEICEGAHYKSVLATTHSSAKELVKEALERYGLGKEGAESYVLCDTIGSIGEHQWKTEGFRVVGDNEKPLLLQSLWKPREGLARRFEIQRRSLVEEKTSKDKDTVTAGINAQARKLQKSRSRVTSTLLERSAGRGHKLWRSKSEMDLLDSDSETKQDTDYDKRVKDQSKRLDQTSPRSHGHPKPSQEQNHIHSLAVPAEVDGGSQAKTETLCASRSRDEREGEESEREETESSDDNTTQYSIHPPHDCPYLLLLQGCSPAQDGSKPDVLLFAADILPRHCCVYRHGAGSPTMLCPCQDAAVTRNGVILRHEVQLTPGDVIGMGQHYLFFFKDPSAVTHKEVNSAAPELSLSPAPWMLGHPTSAPATGPDREMSHCNTCISSHTDVHGLSSTQPLSKDLPFLKSPDGQSLTLSYETEDEDHIVEEIIAMGSSGLEDRPPLTAAFLLCLCIQYSSTCFPTSDLRRLLLLIASGVQSAMWEHTKDLAAVQPEVLSGEGSNSEDLPSLSLEEVISGLHPLVVWMSNSLELLQFIQHQLPVILQWRTRQEQGQEEEEEGGDNRSKEVEKLALLEPHLSCAHSASEETIAVLEEVVMLAFQQCVYYITKVLYPILPGLLDCNPFRESPDRQVTSGSSRVPGSSGLQVPGEIQQVVEILNETWKLLLDCQLHPEISSQLIAYLFYFINASLFNSLMERGSEAGFYQWARGVRMRANLDLLLDWAHVAGLGEVALEHTHRLSSAINLLATPRKNLVQTSWASLRSDYPVLNPAQLHHLLSLYSPASPRRHTWTPSVQDQAAAHKTADILEDFDTHHPLFSDVTTTGKNQSAAIPMEATLPKTDILPNASLKTLATSPLEMMLPQAVLQNDSSSSTTFAALPPSPPSPPSPFSSHNLDEFNSCGALLLSQKLRNLELQTREMRKSALDPSCLLTPPNTPHTIDQADSTKAEVENWMQADSETPPSVPNSHDEGGLVFECLAMLKVDRLKSDCPSMKRIVELEEEEEQQEMEEGRDDEHYDDSNDEVFSLELERGTRGLGLALVDTRDTSLRVKGIFIRAVVPDSPAARCKKLVPGDRILAVNGVSLLGLDYQSGKELIQSSGDRLRLLVARSDWMAKAILTEGSLLLKAKFGRVQKEYEPSLKEFFIAGPTMKTTFSIKELVEELALWAWFHHVGCGPIVVKGGCKHIFGVPHHCDDLQ</sequence>
<feature type="compositionally biased region" description="Low complexity" evidence="1">
    <location>
        <begin position="39"/>
        <end position="57"/>
    </location>
</feature>
<dbReference type="CDD" id="cd15472">
    <property type="entry name" value="Myo5p-like_CBD_Rasip1"/>
    <property type="match status" value="1"/>
</dbReference>
<dbReference type="GO" id="GO:0007165">
    <property type="term" value="P:signal transduction"/>
    <property type="evidence" value="ECO:0007669"/>
    <property type="project" value="InterPro"/>
</dbReference>
<dbReference type="GO" id="GO:0005911">
    <property type="term" value="C:cell-cell junction"/>
    <property type="evidence" value="ECO:0007669"/>
    <property type="project" value="TreeGrafter"/>
</dbReference>
<proteinExistence type="predicted"/>
<feature type="region of interest" description="Disordered" evidence="1">
    <location>
        <begin position="1"/>
        <end position="83"/>
    </location>
</feature>
<feature type="domain" description="PDZ" evidence="2">
    <location>
        <begin position="1157"/>
        <end position="1242"/>
    </location>
</feature>
<feature type="compositionally biased region" description="Basic residues" evidence="1">
    <location>
        <begin position="66"/>
        <end position="75"/>
    </location>
</feature>
<dbReference type="Gene3D" id="2.30.42.10">
    <property type="match status" value="1"/>
</dbReference>
<dbReference type="PANTHER" id="PTHR16027">
    <property type="entry name" value="DILUTE DOMAIN-CONTAINING PROTEIN YPR089W"/>
    <property type="match status" value="1"/>
</dbReference>
<dbReference type="InterPro" id="IPR052072">
    <property type="entry name" value="Vascular_dev_regulator"/>
</dbReference>
<dbReference type="Pfam" id="PF17820">
    <property type="entry name" value="PDZ_6"/>
    <property type="match status" value="1"/>
</dbReference>
<feature type="region of interest" description="Disordered" evidence="1">
    <location>
        <begin position="249"/>
        <end position="274"/>
    </location>
</feature>
<dbReference type="InterPro" id="IPR037983">
    <property type="entry name" value="CBD_Rasip1/Radil"/>
</dbReference>
<dbReference type="SMART" id="SM00228">
    <property type="entry name" value="PDZ"/>
    <property type="match status" value="1"/>
</dbReference>
<evidence type="ECO:0000313" key="5">
    <source>
        <dbReference type="EMBL" id="KAK2820902.1"/>
    </source>
</evidence>
<reference evidence="5" key="1">
    <citation type="submission" date="2023-07" db="EMBL/GenBank/DDBJ databases">
        <title>Chromosome-level Genome Assembly of Striped Snakehead (Channa striata).</title>
        <authorList>
            <person name="Liu H."/>
        </authorList>
    </citation>
    <scope>NUCLEOTIDE SEQUENCE</scope>
    <source>
        <strain evidence="5">Gz</strain>
        <tissue evidence="5">Muscle</tissue>
    </source>
</reference>
<organism evidence="5 6">
    <name type="scientific">Channa striata</name>
    <name type="common">Snakehead murrel</name>
    <name type="synonym">Ophicephalus striatus</name>
    <dbReference type="NCBI Taxonomy" id="64152"/>
    <lineage>
        <taxon>Eukaryota</taxon>
        <taxon>Metazoa</taxon>
        <taxon>Chordata</taxon>
        <taxon>Craniata</taxon>
        <taxon>Vertebrata</taxon>
        <taxon>Euteleostomi</taxon>
        <taxon>Actinopterygii</taxon>
        <taxon>Neopterygii</taxon>
        <taxon>Teleostei</taxon>
        <taxon>Neoteleostei</taxon>
        <taxon>Acanthomorphata</taxon>
        <taxon>Anabantaria</taxon>
        <taxon>Anabantiformes</taxon>
        <taxon>Channoidei</taxon>
        <taxon>Channidae</taxon>
        <taxon>Channa</taxon>
    </lineage>
</organism>
<keyword evidence="6" id="KW-1185">Reference proteome</keyword>
<feature type="domain" description="Ras-associating" evidence="3">
    <location>
        <begin position="130"/>
        <end position="231"/>
    </location>
</feature>
<dbReference type="PROSITE" id="PS51126">
    <property type="entry name" value="DILUTE"/>
    <property type="match status" value="1"/>
</dbReference>
<dbReference type="Pfam" id="PF00788">
    <property type="entry name" value="RA"/>
    <property type="match status" value="1"/>
</dbReference>
<dbReference type="SUPFAM" id="SSF54236">
    <property type="entry name" value="Ubiquitin-like"/>
    <property type="match status" value="1"/>
</dbReference>
<dbReference type="InterPro" id="IPR041489">
    <property type="entry name" value="PDZ_6"/>
</dbReference>
<comment type="caution">
    <text evidence="5">The sequence shown here is derived from an EMBL/GenBank/DDBJ whole genome shotgun (WGS) entry which is preliminary data.</text>
</comment>
<dbReference type="SUPFAM" id="SSF49879">
    <property type="entry name" value="SMAD/FHA domain"/>
    <property type="match status" value="1"/>
</dbReference>
<dbReference type="EMBL" id="JAUPFM010000019">
    <property type="protein sequence ID" value="KAK2820902.1"/>
    <property type="molecule type" value="Genomic_DNA"/>
</dbReference>
<dbReference type="PROSITE" id="PS50200">
    <property type="entry name" value="RA"/>
    <property type="match status" value="1"/>
</dbReference>
<feature type="compositionally biased region" description="Acidic residues" evidence="1">
    <location>
        <begin position="359"/>
        <end position="372"/>
    </location>
</feature>
<dbReference type="InterPro" id="IPR002710">
    <property type="entry name" value="Dilute_dom"/>
</dbReference>
<feature type="compositionally biased region" description="Pro residues" evidence="1">
    <location>
        <begin position="1011"/>
        <end position="1020"/>
    </location>
</feature>
<accession>A0AA88IX50</accession>
<dbReference type="Proteomes" id="UP001187415">
    <property type="component" value="Unassembled WGS sequence"/>
</dbReference>